<evidence type="ECO:0000256" key="4">
    <source>
        <dbReference type="ARBA" id="ARBA00022617"/>
    </source>
</evidence>
<comment type="cofactor">
    <cofactor evidence="12">
        <name>heme c</name>
        <dbReference type="ChEBI" id="CHEBI:61717"/>
    </cofactor>
    <text evidence="12">Binds 3 heme c groups covalently per subunit.</text>
</comment>
<feature type="binding site" description="covalent" evidence="12">
    <location>
        <position position="61"/>
    </location>
    <ligand>
        <name>heme c</name>
        <dbReference type="ChEBI" id="CHEBI:61717"/>
        <label>1</label>
    </ligand>
</feature>
<dbReference type="GO" id="GO:0005886">
    <property type="term" value="C:plasma membrane"/>
    <property type="evidence" value="ECO:0007669"/>
    <property type="project" value="UniProtKB-SubCell"/>
</dbReference>
<feature type="binding site" description="covalent" evidence="12">
    <location>
        <position position="336"/>
    </location>
    <ligand>
        <name>heme c</name>
        <dbReference type="ChEBI" id="CHEBI:61717"/>
        <label>3</label>
    </ligand>
</feature>
<sequence length="429" mass="46562">MLRRITFNWRKVGLAALLGVILTGASAAYVFRPMEKPAAPRLDTLDASLEEGRYLATIGNCAACHTVKGKADYAGGVRFETDFGAIYSTNITPDARHGIGGWSYAQFRDAMKHGVRPDGTHLYPAFPYTSFARLSDADIASLYLYFMSLKPEDVPNRPNAMKFPFGNRELLYFWKRLFHDDATFAPRADKSPAWNRGAYLVEGPAHCGACHTPRNMLGGLDQDRALEGGTYTDRVASGQYRTWAAVDITAGERGLANWSHQDIAAYLKTGKNRHAVVHGPMGEVIESTRHLTDADAQAIADYLKGTSAGGTRIGLPSLSFFGTGGSKGEVMYTVHCGTCHLPEGQGDRILGVPLAGNPVVQAHDPSSLINVVLYGPDLPPPPFASGRTRMPPFGKRLSDEDIAAIATYLRSQFGNQAGAVTPEQVLEQR</sequence>
<keyword evidence="9" id="KW-0249">Electron transport</keyword>
<dbReference type="Pfam" id="PF00034">
    <property type="entry name" value="Cytochrom_C"/>
    <property type="match status" value="1"/>
</dbReference>
<dbReference type="GO" id="GO:0005506">
    <property type="term" value="F:iron ion binding"/>
    <property type="evidence" value="ECO:0007669"/>
    <property type="project" value="InterPro"/>
</dbReference>
<keyword evidence="11" id="KW-0472">Membrane</keyword>
<keyword evidence="8" id="KW-0677">Repeat</keyword>
<keyword evidence="6 13" id="KW-0479">Metal-binding</keyword>
<gene>
    <name evidence="15" type="ORF">GCM10011494_02090</name>
</gene>
<protein>
    <submittedName>
        <fullName evidence="15">Cytochrome c</fullName>
    </submittedName>
</protein>
<dbReference type="InterPro" id="IPR051459">
    <property type="entry name" value="Cytochrome_c-type_DH"/>
</dbReference>
<dbReference type="InterPro" id="IPR008168">
    <property type="entry name" value="Cyt_C_IC"/>
</dbReference>
<organism evidence="15 16">
    <name type="scientific">Novosphingobium endophyticum</name>
    <dbReference type="NCBI Taxonomy" id="1955250"/>
    <lineage>
        <taxon>Bacteria</taxon>
        <taxon>Pseudomonadati</taxon>
        <taxon>Pseudomonadota</taxon>
        <taxon>Alphaproteobacteria</taxon>
        <taxon>Sphingomonadales</taxon>
        <taxon>Sphingomonadaceae</taxon>
        <taxon>Novosphingobium</taxon>
    </lineage>
</organism>
<feature type="binding site" description="covalent" evidence="12">
    <location>
        <position position="210"/>
    </location>
    <ligand>
        <name>heme c</name>
        <dbReference type="ChEBI" id="CHEBI:61717"/>
        <label>2</label>
    </ligand>
</feature>
<feature type="binding site" description="covalent" evidence="12">
    <location>
        <position position="64"/>
    </location>
    <ligand>
        <name>heme c</name>
        <dbReference type="ChEBI" id="CHEBI:61717"/>
        <label>1</label>
    </ligand>
</feature>
<evidence type="ECO:0000256" key="3">
    <source>
        <dbReference type="ARBA" id="ARBA00022475"/>
    </source>
</evidence>
<feature type="binding site" description="covalent" evidence="12">
    <location>
        <position position="207"/>
    </location>
    <ligand>
        <name>heme c</name>
        <dbReference type="ChEBI" id="CHEBI:61717"/>
        <label>2</label>
    </ligand>
</feature>
<dbReference type="GO" id="GO:0009055">
    <property type="term" value="F:electron transfer activity"/>
    <property type="evidence" value="ECO:0007669"/>
    <property type="project" value="InterPro"/>
</dbReference>
<reference evidence="15" key="1">
    <citation type="journal article" date="2014" name="Int. J. Syst. Evol. Microbiol.">
        <title>Complete genome sequence of Corynebacterium casei LMG S-19264T (=DSM 44701T), isolated from a smear-ripened cheese.</title>
        <authorList>
            <consortium name="US DOE Joint Genome Institute (JGI-PGF)"/>
            <person name="Walter F."/>
            <person name="Albersmeier A."/>
            <person name="Kalinowski J."/>
            <person name="Ruckert C."/>
        </authorList>
    </citation>
    <scope>NUCLEOTIDE SEQUENCE</scope>
    <source>
        <strain evidence="15">CGMCC 1.15095</strain>
    </source>
</reference>
<reference evidence="15" key="2">
    <citation type="submission" date="2020-09" db="EMBL/GenBank/DDBJ databases">
        <authorList>
            <person name="Sun Q."/>
            <person name="Zhou Y."/>
        </authorList>
    </citation>
    <scope>NUCLEOTIDE SEQUENCE</scope>
    <source>
        <strain evidence="15">CGMCC 1.15095</strain>
    </source>
</reference>
<feature type="binding site" description="axial binding residue" evidence="13">
    <location>
        <position position="211"/>
    </location>
    <ligand>
        <name>heme c</name>
        <dbReference type="ChEBI" id="CHEBI:61717"/>
        <label>2</label>
    </ligand>
    <ligandPart>
        <name>Fe</name>
        <dbReference type="ChEBI" id="CHEBI:18248"/>
    </ligandPart>
</feature>
<comment type="caution">
    <text evidence="15">The sequence shown here is derived from an EMBL/GenBank/DDBJ whole genome shotgun (WGS) entry which is preliminary data.</text>
</comment>
<dbReference type="AlphaFoldDB" id="A0A916TQD3"/>
<feature type="domain" description="Cytochrome c" evidence="14">
    <location>
        <begin position="192"/>
        <end position="307"/>
    </location>
</feature>
<evidence type="ECO:0000256" key="7">
    <source>
        <dbReference type="ARBA" id="ARBA00022729"/>
    </source>
</evidence>
<feature type="domain" description="Cytochrome c" evidence="14">
    <location>
        <begin position="323"/>
        <end position="413"/>
    </location>
</feature>
<evidence type="ECO:0000256" key="1">
    <source>
        <dbReference type="ARBA" id="ARBA00004236"/>
    </source>
</evidence>
<proteinExistence type="predicted"/>
<dbReference type="InterPro" id="IPR036909">
    <property type="entry name" value="Cyt_c-like_dom_sf"/>
</dbReference>
<dbReference type="Proteomes" id="UP000608154">
    <property type="component" value="Unassembled WGS sequence"/>
</dbReference>
<name>A0A916TQD3_9SPHN</name>
<evidence type="ECO:0000256" key="5">
    <source>
        <dbReference type="ARBA" id="ARBA00022660"/>
    </source>
</evidence>
<evidence type="ECO:0000256" key="11">
    <source>
        <dbReference type="ARBA" id="ARBA00023136"/>
    </source>
</evidence>
<keyword evidence="3" id="KW-1003">Cell membrane</keyword>
<evidence type="ECO:0000256" key="8">
    <source>
        <dbReference type="ARBA" id="ARBA00022737"/>
    </source>
</evidence>
<dbReference type="GO" id="GO:0016614">
    <property type="term" value="F:oxidoreductase activity, acting on CH-OH group of donors"/>
    <property type="evidence" value="ECO:0007669"/>
    <property type="project" value="InterPro"/>
</dbReference>
<evidence type="ECO:0000313" key="16">
    <source>
        <dbReference type="Proteomes" id="UP000608154"/>
    </source>
</evidence>
<dbReference type="PANTHER" id="PTHR35008">
    <property type="entry name" value="BLL4482 PROTEIN-RELATED"/>
    <property type="match status" value="1"/>
</dbReference>
<evidence type="ECO:0000256" key="13">
    <source>
        <dbReference type="PIRSR" id="PIRSR000018-51"/>
    </source>
</evidence>
<dbReference type="EMBL" id="BMHK01000001">
    <property type="protein sequence ID" value="GGB87330.1"/>
    <property type="molecule type" value="Genomic_DNA"/>
</dbReference>
<keyword evidence="10 13" id="KW-0408">Iron</keyword>
<accession>A0A916TQD3</accession>
<dbReference type="RefSeq" id="WP_229735770.1">
    <property type="nucleotide sequence ID" value="NZ_BMHK01000001.1"/>
</dbReference>
<keyword evidence="4 12" id="KW-0349">Heme</keyword>
<feature type="binding site" description="covalent" evidence="12">
    <location>
        <position position="339"/>
    </location>
    <ligand>
        <name>heme c</name>
        <dbReference type="ChEBI" id="CHEBI:61717"/>
        <label>3</label>
    </ligand>
</feature>
<dbReference type="PROSITE" id="PS51007">
    <property type="entry name" value="CYTC"/>
    <property type="match status" value="3"/>
</dbReference>
<keyword evidence="7" id="KW-0732">Signal</keyword>
<dbReference type="PIRSF" id="PIRSF000018">
    <property type="entry name" value="Mb_ADH_cyt_c"/>
    <property type="match status" value="1"/>
</dbReference>
<dbReference type="PANTHER" id="PTHR35008:SF8">
    <property type="entry name" value="ALCOHOL DEHYDROGENASE CYTOCHROME C SUBUNIT"/>
    <property type="match status" value="1"/>
</dbReference>
<dbReference type="InterPro" id="IPR014353">
    <property type="entry name" value="Membr-bd_ADH_cyt_c"/>
</dbReference>
<evidence type="ECO:0000256" key="6">
    <source>
        <dbReference type="ARBA" id="ARBA00022723"/>
    </source>
</evidence>
<dbReference type="SUPFAM" id="SSF46626">
    <property type="entry name" value="Cytochrome c"/>
    <property type="match status" value="3"/>
</dbReference>
<dbReference type="Gene3D" id="1.10.760.10">
    <property type="entry name" value="Cytochrome c-like domain"/>
    <property type="match status" value="3"/>
</dbReference>
<dbReference type="GO" id="GO:0020037">
    <property type="term" value="F:heme binding"/>
    <property type="evidence" value="ECO:0007669"/>
    <property type="project" value="InterPro"/>
</dbReference>
<dbReference type="InterPro" id="IPR009056">
    <property type="entry name" value="Cyt_c-like_dom"/>
</dbReference>
<dbReference type="PRINTS" id="PR00605">
    <property type="entry name" value="CYTCHROMECIC"/>
</dbReference>
<evidence type="ECO:0000256" key="10">
    <source>
        <dbReference type="ARBA" id="ARBA00023004"/>
    </source>
</evidence>
<feature type="domain" description="Cytochrome c" evidence="14">
    <location>
        <begin position="47"/>
        <end position="150"/>
    </location>
</feature>
<keyword evidence="5" id="KW-0679">Respiratory chain</keyword>
<evidence type="ECO:0000313" key="15">
    <source>
        <dbReference type="EMBL" id="GGB87330.1"/>
    </source>
</evidence>
<evidence type="ECO:0000259" key="14">
    <source>
        <dbReference type="PROSITE" id="PS51007"/>
    </source>
</evidence>
<keyword evidence="16" id="KW-1185">Reference proteome</keyword>
<comment type="subcellular location">
    <subcellularLocation>
        <location evidence="1">Cell membrane</location>
    </subcellularLocation>
</comment>
<evidence type="ECO:0000256" key="9">
    <source>
        <dbReference type="ARBA" id="ARBA00022982"/>
    </source>
</evidence>
<dbReference type="Pfam" id="PF13442">
    <property type="entry name" value="Cytochrome_CBB3"/>
    <property type="match status" value="1"/>
</dbReference>
<evidence type="ECO:0000256" key="2">
    <source>
        <dbReference type="ARBA" id="ARBA00022448"/>
    </source>
</evidence>
<evidence type="ECO:0000256" key="12">
    <source>
        <dbReference type="PIRSR" id="PIRSR000018-50"/>
    </source>
</evidence>
<feature type="binding site" description="axial binding residue" evidence="13">
    <location>
        <position position="340"/>
    </location>
    <ligand>
        <name>heme c</name>
        <dbReference type="ChEBI" id="CHEBI:61717"/>
        <label>3</label>
    </ligand>
    <ligandPart>
        <name>Fe</name>
        <dbReference type="ChEBI" id="CHEBI:18248"/>
    </ligandPart>
</feature>
<feature type="binding site" description="axial binding residue" evidence="13">
    <location>
        <position position="65"/>
    </location>
    <ligand>
        <name>heme c</name>
        <dbReference type="ChEBI" id="CHEBI:61717"/>
        <label>1</label>
    </ligand>
    <ligandPart>
        <name>Fe</name>
        <dbReference type="ChEBI" id="CHEBI:18248"/>
    </ligandPart>
</feature>
<keyword evidence="2" id="KW-0813">Transport</keyword>